<evidence type="ECO:0000313" key="1">
    <source>
        <dbReference type="EMBL" id="CZS99413.1"/>
    </source>
</evidence>
<sequence>MLTQNLDIFKSVAVGGTKTAPYTYIRKNTNGNSPVTDLTSKELTWNVGGETGGSTTTVSVAAVSVYMAKAPTTAADFDGSGDTWFKIRDIEPTFPGGVWDLKLQKLTMSCAQVAVTVGGCKDLGPKVAIPGSFQGHRFGLYCEYLQQLTQSLDQRLLLATFLSFCITFEH</sequence>
<protein>
    <submittedName>
        <fullName evidence="1">Uncharacterized protein</fullName>
    </submittedName>
</protein>
<dbReference type="EMBL" id="FJUX01000040">
    <property type="protein sequence ID" value="CZS99413.1"/>
    <property type="molecule type" value="Genomic_DNA"/>
</dbReference>
<dbReference type="Proteomes" id="UP000178912">
    <property type="component" value="Unassembled WGS sequence"/>
</dbReference>
<name>A0A1E1KN21_9HELO</name>
<accession>A0A1E1KN21</accession>
<proteinExistence type="predicted"/>
<dbReference type="AlphaFoldDB" id="A0A1E1KN21"/>
<organism evidence="1 2">
    <name type="scientific">Rhynchosporium agropyri</name>
    <dbReference type="NCBI Taxonomy" id="914238"/>
    <lineage>
        <taxon>Eukaryota</taxon>
        <taxon>Fungi</taxon>
        <taxon>Dikarya</taxon>
        <taxon>Ascomycota</taxon>
        <taxon>Pezizomycotina</taxon>
        <taxon>Leotiomycetes</taxon>
        <taxon>Helotiales</taxon>
        <taxon>Ploettnerulaceae</taxon>
        <taxon>Rhynchosporium</taxon>
    </lineage>
</organism>
<evidence type="ECO:0000313" key="2">
    <source>
        <dbReference type="Proteomes" id="UP000178912"/>
    </source>
</evidence>
<dbReference type="OrthoDB" id="3496539at2759"/>
<dbReference type="PANTHER" id="PTHR33353">
    <property type="entry name" value="PUTATIVE (AFU_ORTHOLOGUE AFUA_1G12560)-RELATED"/>
    <property type="match status" value="1"/>
</dbReference>
<reference evidence="2" key="1">
    <citation type="submission" date="2016-03" db="EMBL/GenBank/DDBJ databases">
        <authorList>
            <person name="Guldener U."/>
        </authorList>
    </citation>
    <scope>NUCLEOTIDE SEQUENCE [LARGE SCALE GENOMIC DNA]</scope>
    <source>
        <strain evidence="2">04CH-RAC-A.6.1</strain>
    </source>
</reference>
<keyword evidence="2" id="KW-1185">Reference proteome</keyword>
<gene>
    <name evidence="1" type="ORF">RAG0_07734</name>
</gene>
<dbReference type="PANTHER" id="PTHR33353:SF11">
    <property type="entry name" value="GLYCOSYLHYDROLASE FAMILY 61-7 PROTEIN"/>
    <property type="match status" value="1"/>
</dbReference>
<dbReference type="InterPro" id="IPR049892">
    <property type="entry name" value="AA9"/>
</dbReference>
<dbReference type="Gene3D" id="2.70.50.70">
    <property type="match status" value="1"/>
</dbReference>